<dbReference type="PANTHER" id="PTHR14303">
    <property type="entry name" value="DNA POLYMERASE DELTA SUBUNIT 4"/>
    <property type="match status" value="1"/>
</dbReference>
<evidence type="ECO:0000256" key="1">
    <source>
        <dbReference type="SAM" id="MobiDB-lite"/>
    </source>
</evidence>
<proteinExistence type="predicted"/>
<gene>
    <name evidence="2" type="ORF">CSUB01_01280</name>
</gene>
<keyword evidence="3" id="KW-1185">Reference proteome</keyword>
<feature type="compositionally biased region" description="Low complexity" evidence="1">
    <location>
        <begin position="1"/>
        <end position="20"/>
    </location>
</feature>
<dbReference type="STRING" id="1173701.A0A066XDU5"/>
<sequence length="196" mass="21904">MPTTRRSTGGARSRPGPARGQSTISFSHRVSKPVPKDQKKAPLTSAVETVDIDKLAKEGKEADEIQLDESANREIEEAEVKETPFEKSDSAVRATKISDAQINNYWKLIEAQRIAPRVHQQDVSLAEKVLRYFDVSSQYGPCIGLQRMKRWQRAERLGLDPPIEVLAVLLKEEQNGNSLERAHMDELMNTTVVGPA</sequence>
<dbReference type="GO" id="GO:0000731">
    <property type="term" value="P:DNA synthesis involved in DNA repair"/>
    <property type="evidence" value="ECO:0007669"/>
    <property type="project" value="InterPro"/>
</dbReference>
<dbReference type="eggNOG" id="ENOG502SC9I">
    <property type="taxonomic scope" value="Eukaryota"/>
</dbReference>
<dbReference type="AlphaFoldDB" id="A0A066XDU5"/>
<dbReference type="GO" id="GO:0006261">
    <property type="term" value="P:DNA-templated DNA replication"/>
    <property type="evidence" value="ECO:0007669"/>
    <property type="project" value="TreeGrafter"/>
</dbReference>
<dbReference type="GO" id="GO:0003887">
    <property type="term" value="F:DNA-directed DNA polymerase activity"/>
    <property type="evidence" value="ECO:0007669"/>
    <property type="project" value="TreeGrafter"/>
</dbReference>
<evidence type="ECO:0000313" key="2">
    <source>
        <dbReference type="EMBL" id="KDN67353.1"/>
    </source>
</evidence>
<feature type="region of interest" description="Disordered" evidence="1">
    <location>
        <begin position="1"/>
        <end position="45"/>
    </location>
</feature>
<dbReference type="Proteomes" id="UP000027238">
    <property type="component" value="Unassembled WGS sequence"/>
</dbReference>
<reference evidence="3" key="1">
    <citation type="journal article" date="2014" name="Genome Announc.">
        <title>Draft genome sequence of Colletotrichum sublineola, a destructive pathogen of cultivated sorghum.</title>
        <authorList>
            <person name="Baroncelli R."/>
            <person name="Sanz-Martin J.M."/>
            <person name="Rech G.E."/>
            <person name="Sukno S.A."/>
            <person name="Thon M.R."/>
        </authorList>
    </citation>
    <scope>NUCLEOTIDE SEQUENCE [LARGE SCALE GENOMIC DNA]</scope>
    <source>
        <strain evidence="3">TX430BB</strain>
    </source>
</reference>
<protein>
    <submittedName>
        <fullName evidence="2">Putative DNA polymerase delta</fullName>
    </submittedName>
</protein>
<accession>A0A066XDU5</accession>
<comment type="caution">
    <text evidence="2">The sequence shown here is derived from an EMBL/GenBank/DDBJ whole genome shotgun (WGS) entry which is preliminary data.</text>
</comment>
<dbReference type="OrthoDB" id="337486at2759"/>
<dbReference type="InterPro" id="IPR007218">
    <property type="entry name" value="DNA_pol_delta_4"/>
</dbReference>
<dbReference type="EMBL" id="JMSE01000824">
    <property type="protein sequence ID" value="KDN67353.1"/>
    <property type="molecule type" value="Genomic_DNA"/>
</dbReference>
<dbReference type="Pfam" id="PF04081">
    <property type="entry name" value="DNA_pol_delta_4"/>
    <property type="match status" value="1"/>
</dbReference>
<evidence type="ECO:0000313" key="3">
    <source>
        <dbReference type="Proteomes" id="UP000027238"/>
    </source>
</evidence>
<dbReference type="GO" id="GO:0043625">
    <property type="term" value="C:delta DNA polymerase complex"/>
    <property type="evidence" value="ECO:0007669"/>
    <property type="project" value="TreeGrafter"/>
</dbReference>
<dbReference type="HOGENOM" id="CLU_077732_0_0_1"/>
<name>A0A066XDU5_COLSU</name>
<organism evidence="2 3">
    <name type="scientific">Colletotrichum sublineola</name>
    <name type="common">Sorghum anthracnose fungus</name>
    <dbReference type="NCBI Taxonomy" id="1173701"/>
    <lineage>
        <taxon>Eukaryota</taxon>
        <taxon>Fungi</taxon>
        <taxon>Dikarya</taxon>
        <taxon>Ascomycota</taxon>
        <taxon>Pezizomycotina</taxon>
        <taxon>Sordariomycetes</taxon>
        <taxon>Hypocreomycetidae</taxon>
        <taxon>Glomerellales</taxon>
        <taxon>Glomerellaceae</taxon>
        <taxon>Colletotrichum</taxon>
        <taxon>Colletotrichum graminicola species complex</taxon>
    </lineage>
</organism>
<dbReference type="OMA" id="HYGPCTG"/>
<dbReference type="PANTHER" id="PTHR14303:SF0">
    <property type="entry name" value="DNA POLYMERASE DELTA SUBUNIT 4"/>
    <property type="match status" value="1"/>
</dbReference>